<dbReference type="EMBL" id="FUYJ01000009">
    <property type="protein sequence ID" value="SKB04993.1"/>
    <property type="molecule type" value="Genomic_DNA"/>
</dbReference>
<protein>
    <submittedName>
        <fullName evidence="1">Uncharacterized protein</fullName>
    </submittedName>
</protein>
<evidence type="ECO:0000313" key="2">
    <source>
        <dbReference type="Proteomes" id="UP000190042"/>
    </source>
</evidence>
<organism evidence="1 2">
    <name type="scientific">Sporosarcina newyorkensis</name>
    <dbReference type="NCBI Taxonomy" id="759851"/>
    <lineage>
        <taxon>Bacteria</taxon>
        <taxon>Bacillati</taxon>
        <taxon>Bacillota</taxon>
        <taxon>Bacilli</taxon>
        <taxon>Bacillales</taxon>
        <taxon>Caryophanaceae</taxon>
        <taxon>Sporosarcina</taxon>
    </lineage>
</organism>
<gene>
    <name evidence="1" type="ORF">SAMN04244570_3515</name>
</gene>
<dbReference type="AlphaFoldDB" id="A0A1T4YTJ9"/>
<proteinExistence type="predicted"/>
<sequence>MELTTLEAIQYCIDEGIEGAEKRLQSYERRQRIDNSSVLEALIKDILTIHVTCEFKKDKEGEILKGKKRRFVLGEKRSERAKRLDGRRSNGAVREDDRKVLDEHIFRTIIKLEPKYWNYEKDTVEITTTELIQHYALINPNGIEHKEILKIINEHIFGESKLVYAHSITEYIRAYIRDTNRNILTSSLNALEKSDRIVLSHRYFVSDKTGNNEVDEFGYTAMKAQIEFEIDEFNYWNKTRYTLNAFQKMRAKEKRFRKEKERDFLEHMEKKCDILVYKKNVIRILDKESIQVPLQMSKQIYSDILLKRVKKDYIEASATLGGSFFERYRSFILAKVIETFGVELPTWCIEYFDRYSDGFGQVTFHEDLLTEEEKKVVGLISISPYSEEEIEEQMPF</sequence>
<accession>A0A1T4YTJ9</accession>
<dbReference type="Proteomes" id="UP000190042">
    <property type="component" value="Unassembled WGS sequence"/>
</dbReference>
<reference evidence="2" key="1">
    <citation type="submission" date="2017-02" db="EMBL/GenBank/DDBJ databases">
        <authorList>
            <person name="Varghese N."/>
            <person name="Submissions S."/>
        </authorList>
    </citation>
    <scope>NUCLEOTIDE SEQUENCE [LARGE SCALE GENOMIC DNA]</scope>
    <source>
        <strain evidence="2">DSM 23966</strain>
    </source>
</reference>
<dbReference type="RefSeq" id="WP_078818496.1">
    <property type="nucleotide sequence ID" value="NZ_FUYJ01000009.1"/>
</dbReference>
<evidence type="ECO:0000313" key="1">
    <source>
        <dbReference type="EMBL" id="SKB04993.1"/>
    </source>
</evidence>
<name>A0A1T4YTJ9_9BACL</name>
<keyword evidence="2" id="KW-1185">Reference proteome</keyword>